<dbReference type="EMBL" id="CAJNOC010003411">
    <property type="protein sequence ID" value="CAF0981398.1"/>
    <property type="molecule type" value="Genomic_DNA"/>
</dbReference>
<keyword evidence="10" id="KW-0472">Membrane</keyword>
<feature type="non-terminal residue" evidence="15">
    <location>
        <position position="1"/>
    </location>
</feature>
<keyword evidence="9" id="KW-0406">Ion transport</keyword>
<keyword evidence="2" id="KW-0813">Transport</keyword>
<sequence length="555" mass="63337">MLLIYLILLNFMSIGTKGNSGEYPNCIFLGCSCIKDTIRCPYDNSEDSFLTMFPKRRIGKTYSNSMTIDISSNGLEMVPDDRFAGLNVKKIDLSKNLIYKLSADTFRDIKTLKILDLSSNKLKYLNSNTFIPIESTLETLILNNNYLNEMETIRLVNVILKLNNLKNLEITKNRLIYVPNLIKSNLTKLSLGFNLFESLLDSDTYENLLPSSLVELNLENNRLKQINDNSFENLFNLKYLNLESNEISAIAENSFKNLRNLLVLNLKRNSIKHIPSRIFYTLDNLERLDLSSQSQQLKFIGDYAFDRHSNRKPIKLILLNNNSISRIENRAFCSKFNKKPYINVKEIDLSQNLLTKITSCIFRQLNKGFSDPSIGNTRQKIQSKIVLNKKGSNSSLIECGCEITRSNKLIDLDGICRRSDGSSVYLNQYDCGDYSIHSSGAIHKYCQAQTQYECLVFNEDSTTTKTYSTETNLNLIFKTFPYNMSHNENATYGDQTAHDGEVNEGESCDQDTDEEPDSDNGNKENIENIVTASRSGELVQLLEQFVASEDRIRCE</sequence>
<keyword evidence="6 14" id="KW-0732">Signal</keyword>
<dbReference type="InterPro" id="IPR051432">
    <property type="entry name" value="KCNMA1_auxiliary"/>
</dbReference>
<dbReference type="InterPro" id="IPR001611">
    <property type="entry name" value="Leu-rich_rpt"/>
</dbReference>
<evidence type="ECO:0000256" key="4">
    <source>
        <dbReference type="ARBA" id="ARBA00022614"/>
    </source>
</evidence>
<dbReference type="SUPFAM" id="SSF52058">
    <property type="entry name" value="L domain-like"/>
    <property type="match status" value="1"/>
</dbReference>
<dbReference type="GO" id="GO:0005886">
    <property type="term" value="C:plasma membrane"/>
    <property type="evidence" value="ECO:0007669"/>
    <property type="project" value="UniProtKB-SubCell"/>
</dbReference>
<dbReference type="Gene3D" id="3.80.10.10">
    <property type="entry name" value="Ribonuclease Inhibitor"/>
    <property type="match status" value="2"/>
</dbReference>
<keyword evidence="4" id="KW-0433">Leucine-rich repeat</keyword>
<dbReference type="PANTHER" id="PTHR46473">
    <property type="entry name" value="GH08155P"/>
    <property type="match status" value="1"/>
</dbReference>
<feature type="signal peptide" evidence="14">
    <location>
        <begin position="1"/>
        <end position="18"/>
    </location>
</feature>
<evidence type="ECO:0000256" key="6">
    <source>
        <dbReference type="ARBA" id="ARBA00022729"/>
    </source>
</evidence>
<dbReference type="Pfam" id="PF00560">
    <property type="entry name" value="LRR_1"/>
    <property type="match status" value="1"/>
</dbReference>
<feature type="compositionally biased region" description="Acidic residues" evidence="13">
    <location>
        <begin position="502"/>
        <end position="518"/>
    </location>
</feature>
<evidence type="ECO:0000256" key="9">
    <source>
        <dbReference type="ARBA" id="ARBA00023065"/>
    </source>
</evidence>
<comment type="caution">
    <text evidence="15">The sequence shown here is derived from an EMBL/GenBank/DDBJ whole genome shotgun (WGS) entry which is preliminary data.</text>
</comment>
<keyword evidence="12" id="KW-0407">Ion channel</keyword>
<evidence type="ECO:0000313" key="15">
    <source>
        <dbReference type="EMBL" id="CAF0981398.1"/>
    </source>
</evidence>
<evidence type="ECO:0000256" key="8">
    <source>
        <dbReference type="ARBA" id="ARBA00022989"/>
    </source>
</evidence>
<keyword evidence="8" id="KW-1133">Transmembrane helix</keyword>
<comment type="subcellular location">
    <subcellularLocation>
        <location evidence="1">Cell membrane</location>
        <topology evidence="1">Single-pass membrane protein</topology>
    </subcellularLocation>
</comment>
<evidence type="ECO:0000256" key="11">
    <source>
        <dbReference type="ARBA" id="ARBA00023157"/>
    </source>
</evidence>
<evidence type="ECO:0000256" key="2">
    <source>
        <dbReference type="ARBA" id="ARBA00022448"/>
    </source>
</evidence>
<proteinExistence type="predicted"/>
<keyword evidence="3" id="KW-1003">Cell membrane</keyword>
<gene>
    <name evidence="15" type="ORF">OXX778_LOCUS15440</name>
</gene>
<keyword evidence="16" id="KW-1185">Reference proteome</keyword>
<dbReference type="SMART" id="SM00369">
    <property type="entry name" value="LRR_TYP"/>
    <property type="match status" value="6"/>
</dbReference>
<dbReference type="PROSITE" id="PS51450">
    <property type="entry name" value="LRR"/>
    <property type="match status" value="4"/>
</dbReference>
<dbReference type="Proteomes" id="UP000663879">
    <property type="component" value="Unassembled WGS sequence"/>
</dbReference>
<evidence type="ECO:0000256" key="12">
    <source>
        <dbReference type="ARBA" id="ARBA00023303"/>
    </source>
</evidence>
<feature type="region of interest" description="Disordered" evidence="13">
    <location>
        <begin position="488"/>
        <end position="533"/>
    </location>
</feature>
<dbReference type="InterPro" id="IPR032675">
    <property type="entry name" value="LRR_dom_sf"/>
</dbReference>
<evidence type="ECO:0000256" key="14">
    <source>
        <dbReference type="SAM" id="SignalP"/>
    </source>
</evidence>
<protein>
    <submittedName>
        <fullName evidence="15">Uncharacterized protein</fullName>
    </submittedName>
</protein>
<dbReference type="OrthoDB" id="1741314at2759"/>
<keyword evidence="5" id="KW-0812">Transmembrane</keyword>
<accession>A0A814FJB8</accession>
<name>A0A814FJB8_9BILA</name>
<dbReference type="AlphaFoldDB" id="A0A814FJB8"/>
<dbReference type="PANTHER" id="PTHR46473:SF23">
    <property type="entry name" value="GH08155P"/>
    <property type="match status" value="1"/>
</dbReference>
<evidence type="ECO:0000256" key="10">
    <source>
        <dbReference type="ARBA" id="ARBA00023136"/>
    </source>
</evidence>
<dbReference type="GO" id="GO:0034220">
    <property type="term" value="P:monoatomic ion transmembrane transport"/>
    <property type="evidence" value="ECO:0007669"/>
    <property type="project" value="UniProtKB-KW"/>
</dbReference>
<evidence type="ECO:0000313" key="16">
    <source>
        <dbReference type="Proteomes" id="UP000663879"/>
    </source>
</evidence>
<evidence type="ECO:0000256" key="3">
    <source>
        <dbReference type="ARBA" id="ARBA00022475"/>
    </source>
</evidence>
<feature type="chain" id="PRO_5032978503" evidence="14">
    <location>
        <begin position="19"/>
        <end position="555"/>
    </location>
</feature>
<evidence type="ECO:0000256" key="1">
    <source>
        <dbReference type="ARBA" id="ARBA00004162"/>
    </source>
</evidence>
<reference evidence="15" key="1">
    <citation type="submission" date="2021-02" db="EMBL/GenBank/DDBJ databases">
        <authorList>
            <person name="Nowell W R."/>
        </authorList>
    </citation>
    <scope>NUCLEOTIDE SEQUENCE</scope>
    <source>
        <strain evidence="15">Ploen Becks lab</strain>
    </source>
</reference>
<evidence type="ECO:0000256" key="13">
    <source>
        <dbReference type="SAM" id="MobiDB-lite"/>
    </source>
</evidence>
<dbReference type="Pfam" id="PF13855">
    <property type="entry name" value="LRR_8"/>
    <property type="match status" value="2"/>
</dbReference>
<organism evidence="15 16">
    <name type="scientific">Brachionus calyciflorus</name>
    <dbReference type="NCBI Taxonomy" id="104777"/>
    <lineage>
        <taxon>Eukaryota</taxon>
        <taxon>Metazoa</taxon>
        <taxon>Spiralia</taxon>
        <taxon>Gnathifera</taxon>
        <taxon>Rotifera</taxon>
        <taxon>Eurotatoria</taxon>
        <taxon>Monogononta</taxon>
        <taxon>Pseudotrocha</taxon>
        <taxon>Ploima</taxon>
        <taxon>Brachionidae</taxon>
        <taxon>Brachionus</taxon>
    </lineage>
</organism>
<keyword evidence="11" id="KW-1015">Disulfide bond</keyword>
<evidence type="ECO:0000256" key="7">
    <source>
        <dbReference type="ARBA" id="ARBA00022737"/>
    </source>
</evidence>
<keyword evidence="7" id="KW-0677">Repeat</keyword>
<evidence type="ECO:0000256" key="5">
    <source>
        <dbReference type="ARBA" id="ARBA00022692"/>
    </source>
</evidence>
<dbReference type="InterPro" id="IPR003591">
    <property type="entry name" value="Leu-rich_rpt_typical-subtyp"/>
</dbReference>